<dbReference type="EMBL" id="VXPY01000122">
    <property type="protein sequence ID" value="MYD92065.1"/>
    <property type="molecule type" value="Genomic_DNA"/>
</dbReference>
<proteinExistence type="predicted"/>
<dbReference type="InterPro" id="IPR001375">
    <property type="entry name" value="Peptidase_S9_cat"/>
</dbReference>
<protein>
    <submittedName>
        <fullName evidence="6">Prolyl oligopeptidase family serine peptidase</fullName>
    </submittedName>
</protein>
<keyword evidence="4" id="KW-0472">Membrane</keyword>
<sequence>MAAARFPGNSGLLQVHGTSRQTSAMQSSLRPRKLHAQAGCEEGRVGSRPNTASACGNTRSRSYWEWRVSLFWILVGTVWAATGCMSVITNPIEMARAGGKPHLGPPLPPGQGMLAGQVVHEGKPVADAVVLVAQPAGTPHVTHTDAKGHYLLTDLPQGPYVPIAGASGFEYGMPRSILGLPVSVTVQDNVTAVAPVIELELELRDVLGPVAAETYSLEPAGSYVVETPFPKGARAQVHRWTFERAEAVNDSLYLYLPLDAGPQDPIPMLLALYPNATRNWEDISVGFASQGFGVVAMSPIGARGRNVTEHALDARLMLQFASQGLLDPRLDDSRLLAISGSYGAAILNKLIRISDREFAAVVTLGGISNAFTGAAAFYSGEMEWPLVLRYALAMLGTANERPDSYMQYAPVYSASAMPPILLIHTLKDEMVPLSQSLEYEAALRDAGVPVETIYFEDESHYLKLGVRTSDTTRFLFASVLDFLHGWLEQPSDTP</sequence>
<dbReference type="PANTHER" id="PTHR42776">
    <property type="entry name" value="SERINE PEPTIDASE S9 FAMILY MEMBER"/>
    <property type="match status" value="1"/>
</dbReference>
<name>A0A6B1DZD4_9CHLR</name>
<keyword evidence="1" id="KW-0732">Signal</keyword>
<dbReference type="Gene3D" id="2.60.40.1120">
    <property type="entry name" value="Carboxypeptidase-like, regulatory domain"/>
    <property type="match status" value="1"/>
</dbReference>
<dbReference type="InterPro" id="IPR013784">
    <property type="entry name" value="Carb-bd-like_fold"/>
</dbReference>
<comment type="caution">
    <text evidence="6">The sequence shown here is derived from an EMBL/GenBank/DDBJ whole genome shotgun (WGS) entry which is preliminary data.</text>
</comment>
<accession>A0A6B1DZD4</accession>
<dbReference type="InterPro" id="IPR029058">
    <property type="entry name" value="AB_hydrolase_fold"/>
</dbReference>
<dbReference type="Pfam" id="PF13620">
    <property type="entry name" value="CarboxypepD_reg"/>
    <property type="match status" value="1"/>
</dbReference>
<dbReference type="Gene3D" id="3.40.50.1820">
    <property type="entry name" value="alpha/beta hydrolase"/>
    <property type="match status" value="1"/>
</dbReference>
<evidence type="ECO:0000259" key="5">
    <source>
        <dbReference type="Pfam" id="PF00326"/>
    </source>
</evidence>
<keyword evidence="2" id="KW-0378">Hydrolase</keyword>
<feature type="region of interest" description="Disordered" evidence="3">
    <location>
        <begin position="1"/>
        <end position="56"/>
    </location>
</feature>
<gene>
    <name evidence="6" type="ORF">F4Y08_17330</name>
</gene>
<evidence type="ECO:0000256" key="1">
    <source>
        <dbReference type="ARBA" id="ARBA00022729"/>
    </source>
</evidence>
<dbReference type="Pfam" id="PF00326">
    <property type="entry name" value="Peptidase_S9"/>
    <property type="match status" value="1"/>
</dbReference>
<reference evidence="6" key="1">
    <citation type="submission" date="2019-09" db="EMBL/GenBank/DDBJ databases">
        <title>Characterisation of the sponge microbiome using genome-centric metagenomics.</title>
        <authorList>
            <person name="Engelberts J.P."/>
            <person name="Robbins S.J."/>
            <person name="De Goeij J.M."/>
            <person name="Aranda M."/>
            <person name="Bell S.C."/>
            <person name="Webster N.S."/>
        </authorList>
    </citation>
    <scope>NUCLEOTIDE SEQUENCE</scope>
    <source>
        <strain evidence="6">SB0662_bin_9</strain>
    </source>
</reference>
<dbReference type="SUPFAM" id="SSF53474">
    <property type="entry name" value="alpha/beta-Hydrolases"/>
    <property type="match status" value="1"/>
</dbReference>
<evidence type="ECO:0000256" key="3">
    <source>
        <dbReference type="SAM" id="MobiDB-lite"/>
    </source>
</evidence>
<evidence type="ECO:0000256" key="4">
    <source>
        <dbReference type="SAM" id="Phobius"/>
    </source>
</evidence>
<dbReference type="SUPFAM" id="SSF49452">
    <property type="entry name" value="Starch-binding domain-like"/>
    <property type="match status" value="1"/>
</dbReference>
<dbReference type="PANTHER" id="PTHR42776:SF13">
    <property type="entry name" value="DIPEPTIDYL-PEPTIDASE 5"/>
    <property type="match status" value="1"/>
</dbReference>
<dbReference type="GO" id="GO:0030246">
    <property type="term" value="F:carbohydrate binding"/>
    <property type="evidence" value="ECO:0007669"/>
    <property type="project" value="InterPro"/>
</dbReference>
<dbReference type="GO" id="GO:0004252">
    <property type="term" value="F:serine-type endopeptidase activity"/>
    <property type="evidence" value="ECO:0007669"/>
    <property type="project" value="TreeGrafter"/>
</dbReference>
<evidence type="ECO:0000256" key="2">
    <source>
        <dbReference type="ARBA" id="ARBA00022801"/>
    </source>
</evidence>
<keyword evidence="4" id="KW-1133">Transmembrane helix</keyword>
<organism evidence="6">
    <name type="scientific">Caldilineaceae bacterium SB0662_bin_9</name>
    <dbReference type="NCBI Taxonomy" id="2605258"/>
    <lineage>
        <taxon>Bacteria</taxon>
        <taxon>Bacillati</taxon>
        <taxon>Chloroflexota</taxon>
        <taxon>Caldilineae</taxon>
        <taxon>Caldilineales</taxon>
        <taxon>Caldilineaceae</taxon>
    </lineage>
</organism>
<dbReference type="GO" id="GO:0006508">
    <property type="term" value="P:proteolysis"/>
    <property type="evidence" value="ECO:0007669"/>
    <property type="project" value="InterPro"/>
</dbReference>
<dbReference type="AlphaFoldDB" id="A0A6B1DZD4"/>
<feature type="compositionally biased region" description="Polar residues" evidence="3">
    <location>
        <begin position="16"/>
        <end position="29"/>
    </location>
</feature>
<evidence type="ECO:0000313" key="6">
    <source>
        <dbReference type="EMBL" id="MYD92065.1"/>
    </source>
</evidence>
<keyword evidence="4" id="KW-0812">Transmembrane</keyword>
<feature type="transmembrane region" description="Helical" evidence="4">
    <location>
        <begin position="68"/>
        <end position="88"/>
    </location>
</feature>
<feature type="domain" description="Peptidase S9 prolyl oligopeptidase catalytic" evidence="5">
    <location>
        <begin position="330"/>
        <end position="488"/>
    </location>
</feature>